<evidence type="ECO:0000256" key="1">
    <source>
        <dbReference type="SAM" id="Phobius"/>
    </source>
</evidence>
<feature type="transmembrane region" description="Helical" evidence="1">
    <location>
        <begin position="63"/>
        <end position="81"/>
    </location>
</feature>
<dbReference type="Proteomes" id="UP001432027">
    <property type="component" value="Unassembled WGS sequence"/>
</dbReference>
<protein>
    <recommendedName>
        <fullName evidence="4">G protein-coupled receptor</fullName>
    </recommendedName>
</protein>
<feature type="non-terminal residue" evidence="2">
    <location>
        <position position="1"/>
    </location>
</feature>
<evidence type="ECO:0000313" key="2">
    <source>
        <dbReference type="EMBL" id="GMS93739.1"/>
    </source>
</evidence>
<comment type="caution">
    <text evidence="2">The sequence shown here is derived from an EMBL/GenBank/DDBJ whole genome shotgun (WGS) entry which is preliminary data.</text>
</comment>
<evidence type="ECO:0008006" key="4">
    <source>
        <dbReference type="Google" id="ProtNLM"/>
    </source>
</evidence>
<feature type="non-terminal residue" evidence="2">
    <location>
        <position position="136"/>
    </location>
</feature>
<proteinExistence type="predicted"/>
<keyword evidence="1" id="KW-0472">Membrane</keyword>
<keyword evidence="1" id="KW-0812">Transmembrane</keyword>
<feature type="transmembrane region" description="Helical" evidence="1">
    <location>
        <begin position="101"/>
        <end position="122"/>
    </location>
</feature>
<organism evidence="2 3">
    <name type="scientific">Pristionchus entomophagus</name>
    <dbReference type="NCBI Taxonomy" id="358040"/>
    <lineage>
        <taxon>Eukaryota</taxon>
        <taxon>Metazoa</taxon>
        <taxon>Ecdysozoa</taxon>
        <taxon>Nematoda</taxon>
        <taxon>Chromadorea</taxon>
        <taxon>Rhabditida</taxon>
        <taxon>Rhabditina</taxon>
        <taxon>Diplogasteromorpha</taxon>
        <taxon>Diplogasteroidea</taxon>
        <taxon>Neodiplogasteridae</taxon>
        <taxon>Pristionchus</taxon>
    </lineage>
</organism>
<keyword evidence="1" id="KW-1133">Transmembrane helix</keyword>
<feature type="transmembrane region" description="Helical" evidence="1">
    <location>
        <begin position="17"/>
        <end position="43"/>
    </location>
</feature>
<name>A0AAV5THF4_9BILA</name>
<keyword evidence="3" id="KW-1185">Reference proteome</keyword>
<dbReference type="EMBL" id="BTSX01000004">
    <property type="protein sequence ID" value="GMS93739.1"/>
    <property type="molecule type" value="Genomic_DNA"/>
</dbReference>
<gene>
    <name evidence="2" type="ORF">PENTCL1PPCAC_15914</name>
</gene>
<reference evidence="2" key="1">
    <citation type="submission" date="2023-10" db="EMBL/GenBank/DDBJ databases">
        <title>Genome assembly of Pristionchus species.</title>
        <authorList>
            <person name="Yoshida K."/>
            <person name="Sommer R.J."/>
        </authorList>
    </citation>
    <scope>NUCLEOTIDE SEQUENCE</scope>
    <source>
        <strain evidence="2">RS0144</strain>
    </source>
</reference>
<dbReference type="PANTHER" id="PTHR22943">
    <property type="entry name" value="7-TRANSMEMBRANE DOMAIN RECEPTOR C.ELEGANS"/>
    <property type="match status" value="1"/>
</dbReference>
<dbReference type="InterPro" id="IPR019428">
    <property type="entry name" value="7TM_GPCR_serpentine_rcpt_Str"/>
</dbReference>
<evidence type="ECO:0000313" key="3">
    <source>
        <dbReference type="Proteomes" id="UP001432027"/>
    </source>
</evidence>
<dbReference type="SUPFAM" id="SSF81321">
    <property type="entry name" value="Family A G protein-coupled receptor-like"/>
    <property type="match status" value="1"/>
</dbReference>
<sequence>HAIIIGDYWRDGHYNGWVLAGTAYFSTIIGSCFLFMFFCSISILRHLARAKALSLKTRKLQYALFRILAVQTIIPLIFVHSDAGPPLFLPVFGVDLSWLCDWISVINSFFPPLDAFATMLLMRDYRRALQAILSCR</sequence>
<dbReference type="PANTHER" id="PTHR22943:SF248">
    <property type="entry name" value="SEVEN TM RECEPTOR"/>
    <property type="match status" value="1"/>
</dbReference>
<dbReference type="Gene3D" id="1.20.1070.10">
    <property type="entry name" value="Rhodopsin 7-helix transmembrane proteins"/>
    <property type="match status" value="1"/>
</dbReference>
<dbReference type="AlphaFoldDB" id="A0AAV5THF4"/>
<dbReference type="Pfam" id="PF10326">
    <property type="entry name" value="7TM_GPCR_Str"/>
    <property type="match status" value="1"/>
</dbReference>
<accession>A0AAV5THF4</accession>